<evidence type="ECO:0000259" key="7">
    <source>
        <dbReference type="PROSITE" id="PS50929"/>
    </source>
</evidence>
<sequence>MPGGFVRFCFMNQAPPLGRSEPARPLPPDEAADRGQRTAQTLPDSIYRYAWKVSRRGQAVICALSAVLIPLGTVPLDLQRRMVDTALGNKDLRLLLLLGGLYLVTILAQQSLKYGLNIARGWVVEDVTRRLRKTIYLRKDSLGSAQPGTKPDAGTAVAMAAAESEAIAGFVGDALSVPLVQGGTILFTFGYLAWVDWRIAGLTLLLYTPHYFVVHAVQQAINRLARTQAKVVRRLGHTLVRDAETRREGGRFATLVDLAYELRMRIYRRKFILTYLGNFLDALGPLIVLMVGGWFVIHGQTQVSTLVVFISGVQRVADPWDQLINFYRTAQIAQTKYRLFAQTLDGSGHHQPLGH</sequence>
<dbReference type="Proteomes" id="UP000325797">
    <property type="component" value="Chromosome"/>
</dbReference>
<dbReference type="InterPro" id="IPR011527">
    <property type="entry name" value="ABC1_TM_dom"/>
</dbReference>
<dbReference type="KEGG" id="hadh:FRZ61_00640"/>
<organism evidence="8 9">
    <name type="scientific">Hypericibacter adhaerens</name>
    <dbReference type="NCBI Taxonomy" id="2602016"/>
    <lineage>
        <taxon>Bacteria</taxon>
        <taxon>Pseudomonadati</taxon>
        <taxon>Pseudomonadota</taxon>
        <taxon>Alphaproteobacteria</taxon>
        <taxon>Rhodospirillales</taxon>
        <taxon>Dongiaceae</taxon>
        <taxon>Hypericibacter</taxon>
    </lineage>
</organism>
<evidence type="ECO:0000313" key="9">
    <source>
        <dbReference type="Proteomes" id="UP000325797"/>
    </source>
</evidence>
<evidence type="ECO:0000256" key="5">
    <source>
        <dbReference type="SAM" id="MobiDB-lite"/>
    </source>
</evidence>
<dbReference type="OrthoDB" id="9760920at2"/>
<dbReference type="InterPro" id="IPR036640">
    <property type="entry name" value="ABC1_TM_sf"/>
</dbReference>
<dbReference type="AlphaFoldDB" id="A0A5J6MVI1"/>
<evidence type="ECO:0000313" key="8">
    <source>
        <dbReference type="EMBL" id="QEX20150.1"/>
    </source>
</evidence>
<dbReference type="GO" id="GO:0005886">
    <property type="term" value="C:plasma membrane"/>
    <property type="evidence" value="ECO:0007669"/>
    <property type="project" value="UniProtKB-SubCell"/>
</dbReference>
<keyword evidence="3 6" id="KW-1133">Transmembrane helix</keyword>
<dbReference type="Gene3D" id="1.20.1560.10">
    <property type="entry name" value="ABC transporter type 1, transmembrane domain"/>
    <property type="match status" value="1"/>
</dbReference>
<evidence type="ECO:0000256" key="1">
    <source>
        <dbReference type="ARBA" id="ARBA00004651"/>
    </source>
</evidence>
<proteinExistence type="predicted"/>
<keyword evidence="4 6" id="KW-0472">Membrane</keyword>
<evidence type="ECO:0000256" key="3">
    <source>
        <dbReference type="ARBA" id="ARBA00022989"/>
    </source>
</evidence>
<accession>A0A5J6MVI1</accession>
<name>A0A5J6MVI1_9PROT</name>
<evidence type="ECO:0000256" key="2">
    <source>
        <dbReference type="ARBA" id="ARBA00022692"/>
    </source>
</evidence>
<reference evidence="8 9" key="1">
    <citation type="submission" date="2019-08" db="EMBL/GenBank/DDBJ databases">
        <title>Hyperibacter terrae gen. nov., sp. nov. and Hyperibacter viscosus sp. nov., two new members in the family Rhodospirillaceae isolated from the rhizosphere of Hypericum perforatum.</title>
        <authorList>
            <person name="Noviana Z."/>
        </authorList>
    </citation>
    <scope>NUCLEOTIDE SEQUENCE [LARGE SCALE GENOMIC DNA]</scope>
    <source>
        <strain evidence="8 9">R5959</strain>
    </source>
</reference>
<gene>
    <name evidence="8" type="ORF">FRZ61_00640</name>
</gene>
<dbReference type="RefSeq" id="WP_151114416.1">
    <property type="nucleotide sequence ID" value="NZ_CP042582.1"/>
</dbReference>
<feature type="transmembrane region" description="Helical" evidence="6">
    <location>
        <begin position="272"/>
        <end position="297"/>
    </location>
</feature>
<dbReference type="EMBL" id="CP042582">
    <property type="protein sequence ID" value="QEX20150.1"/>
    <property type="molecule type" value="Genomic_DNA"/>
</dbReference>
<keyword evidence="9" id="KW-1185">Reference proteome</keyword>
<dbReference type="GO" id="GO:0140359">
    <property type="term" value="F:ABC-type transporter activity"/>
    <property type="evidence" value="ECO:0007669"/>
    <property type="project" value="InterPro"/>
</dbReference>
<dbReference type="CDD" id="cd07346">
    <property type="entry name" value="ABC_6TM_exporters"/>
    <property type="match status" value="1"/>
</dbReference>
<evidence type="ECO:0000256" key="4">
    <source>
        <dbReference type="ARBA" id="ARBA00023136"/>
    </source>
</evidence>
<dbReference type="SUPFAM" id="SSF90123">
    <property type="entry name" value="ABC transporter transmembrane region"/>
    <property type="match status" value="1"/>
</dbReference>
<feature type="domain" description="ABC transmembrane type-1" evidence="7">
    <location>
        <begin position="59"/>
        <end position="331"/>
    </location>
</feature>
<feature type="region of interest" description="Disordered" evidence="5">
    <location>
        <begin position="16"/>
        <end position="37"/>
    </location>
</feature>
<protein>
    <recommendedName>
        <fullName evidence="7">ABC transmembrane type-1 domain-containing protein</fullName>
    </recommendedName>
</protein>
<dbReference type="GO" id="GO:0005524">
    <property type="term" value="F:ATP binding"/>
    <property type="evidence" value="ECO:0007669"/>
    <property type="project" value="InterPro"/>
</dbReference>
<evidence type="ECO:0000256" key="6">
    <source>
        <dbReference type="SAM" id="Phobius"/>
    </source>
</evidence>
<dbReference type="PROSITE" id="PS50929">
    <property type="entry name" value="ABC_TM1F"/>
    <property type="match status" value="1"/>
</dbReference>
<comment type="subcellular location">
    <subcellularLocation>
        <location evidence="1">Cell membrane</location>
        <topology evidence="1">Multi-pass membrane protein</topology>
    </subcellularLocation>
</comment>
<keyword evidence="2 6" id="KW-0812">Transmembrane</keyword>